<dbReference type="SUPFAM" id="SSF103473">
    <property type="entry name" value="MFS general substrate transporter"/>
    <property type="match status" value="1"/>
</dbReference>
<evidence type="ECO:0000256" key="4">
    <source>
        <dbReference type="ARBA" id="ARBA00023136"/>
    </source>
</evidence>
<protein>
    <submittedName>
        <fullName evidence="7">MFS transporter</fullName>
    </submittedName>
</protein>
<dbReference type="InterPro" id="IPR052714">
    <property type="entry name" value="MFS_Exporter"/>
</dbReference>
<proteinExistence type="predicted"/>
<evidence type="ECO:0000256" key="1">
    <source>
        <dbReference type="ARBA" id="ARBA00004141"/>
    </source>
</evidence>
<evidence type="ECO:0000256" key="5">
    <source>
        <dbReference type="SAM" id="Phobius"/>
    </source>
</evidence>
<dbReference type="InterPro" id="IPR011701">
    <property type="entry name" value="MFS"/>
</dbReference>
<evidence type="ECO:0000256" key="3">
    <source>
        <dbReference type="ARBA" id="ARBA00022989"/>
    </source>
</evidence>
<dbReference type="OrthoDB" id="5412090at2"/>
<feature type="transmembrane region" description="Helical" evidence="5">
    <location>
        <begin position="42"/>
        <end position="62"/>
    </location>
</feature>
<sequence length="404" mass="42896">MNATDRKIFCALFASIFAAVTGVGIVVPLLPVYAHSLGADGIYIGLIFGAFSLSRTFFLPYFGRRSDKKGRKPFIVTGLFFYAVISIAFIFSTGVESLIGIRFVQGIASAMIMPVVQAYVGDITPPGKEGWIMGLFNMSMFIGLSAGPLIGGIIKDRFSLQGAFVCMGILSLVGFGLSLVFLPPVAEEHTVKKGRPPVAWSKILKDRTIIGLSVFRLVYTACIGIIWGFLPVLADTEFSISASSIGILVMMGVSVSGAIQVPMGWVADRVNRKAMVVVGGLVVTASVYSFVHATGFHYLFWASVVFGIGGGISMPALMAAAVLRGSHIEAMGSVMSLLTAAHSLGMLVGSVLAGVLMDLFQLRQAFYFGSMAMAVGTVLFVICTWQSDLSRGTVLSPPPQIPEG</sequence>
<dbReference type="CDD" id="cd17325">
    <property type="entry name" value="MFS_MdtG_SLC18_like"/>
    <property type="match status" value="1"/>
</dbReference>
<dbReference type="PROSITE" id="PS50850">
    <property type="entry name" value="MFS"/>
    <property type="match status" value="1"/>
</dbReference>
<dbReference type="RefSeq" id="WP_155304641.1">
    <property type="nucleotide sequence ID" value="NZ_AP021875.1"/>
</dbReference>
<feature type="domain" description="Major facilitator superfamily (MFS) profile" evidence="6">
    <location>
        <begin position="8"/>
        <end position="388"/>
    </location>
</feature>
<dbReference type="KEGG" id="dwd:DSCW_31620"/>
<keyword evidence="4 5" id="KW-0472">Membrane</keyword>
<evidence type="ECO:0000259" key="6">
    <source>
        <dbReference type="PROSITE" id="PS50850"/>
    </source>
</evidence>
<dbReference type="InterPro" id="IPR020846">
    <property type="entry name" value="MFS_dom"/>
</dbReference>
<accession>A0A5K7Z4U9</accession>
<keyword evidence="3 5" id="KW-1133">Transmembrane helix</keyword>
<dbReference type="InterPro" id="IPR036259">
    <property type="entry name" value="MFS_trans_sf"/>
</dbReference>
<feature type="transmembrane region" description="Helical" evidence="5">
    <location>
        <begin position="160"/>
        <end position="186"/>
    </location>
</feature>
<name>A0A5K7Z4U9_9BACT</name>
<evidence type="ECO:0000256" key="2">
    <source>
        <dbReference type="ARBA" id="ARBA00022692"/>
    </source>
</evidence>
<feature type="transmembrane region" description="Helical" evidence="5">
    <location>
        <begin position="9"/>
        <end position="30"/>
    </location>
</feature>
<evidence type="ECO:0000313" key="8">
    <source>
        <dbReference type="Proteomes" id="UP000427769"/>
    </source>
</evidence>
<dbReference type="Gene3D" id="1.20.1250.20">
    <property type="entry name" value="MFS general substrate transporter like domains"/>
    <property type="match status" value="1"/>
</dbReference>
<dbReference type="AlphaFoldDB" id="A0A5K7Z4U9"/>
<evidence type="ECO:0000313" key="7">
    <source>
        <dbReference type="EMBL" id="BBO75745.1"/>
    </source>
</evidence>
<organism evidence="7 8">
    <name type="scientific">Desulfosarcina widdelii</name>
    <dbReference type="NCBI Taxonomy" id="947919"/>
    <lineage>
        <taxon>Bacteria</taxon>
        <taxon>Pseudomonadati</taxon>
        <taxon>Thermodesulfobacteriota</taxon>
        <taxon>Desulfobacteria</taxon>
        <taxon>Desulfobacterales</taxon>
        <taxon>Desulfosarcinaceae</taxon>
        <taxon>Desulfosarcina</taxon>
    </lineage>
</organism>
<dbReference type="PANTHER" id="PTHR23531:SF1">
    <property type="entry name" value="QUINOLENE RESISTANCE PROTEIN NORA"/>
    <property type="match status" value="1"/>
</dbReference>
<feature type="transmembrane region" description="Helical" evidence="5">
    <location>
        <begin position="74"/>
        <end position="93"/>
    </location>
</feature>
<feature type="transmembrane region" description="Helical" evidence="5">
    <location>
        <begin position="298"/>
        <end position="323"/>
    </location>
</feature>
<feature type="transmembrane region" description="Helical" evidence="5">
    <location>
        <begin position="207"/>
        <end position="230"/>
    </location>
</feature>
<dbReference type="GO" id="GO:0022857">
    <property type="term" value="F:transmembrane transporter activity"/>
    <property type="evidence" value="ECO:0007669"/>
    <property type="project" value="InterPro"/>
</dbReference>
<comment type="subcellular location">
    <subcellularLocation>
        <location evidence="1">Membrane</location>
        <topology evidence="1">Multi-pass membrane protein</topology>
    </subcellularLocation>
</comment>
<feature type="transmembrane region" description="Helical" evidence="5">
    <location>
        <begin position="132"/>
        <end position="154"/>
    </location>
</feature>
<feature type="transmembrane region" description="Helical" evidence="5">
    <location>
        <begin position="242"/>
        <end position="267"/>
    </location>
</feature>
<dbReference type="PANTHER" id="PTHR23531">
    <property type="entry name" value="QUINOLENE RESISTANCE PROTEIN NORA"/>
    <property type="match status" value="1"/>
</dbReference>
<gene>
    <name evidence="7" type="ORF">DSCW_31620</name>
</gene>
<keyword evidence="2 5" id="KW-0812">Transmembrane</keyword>
<feature type="transmembrane region" description="Helical" evidence="5">
    <location>
        <begin position="366"/>
        <end position="385"/>
    </location>
</feature>
<dbReference type="EMBL" id="AP021875">
    <property type="protein sequence ID" value="BBO75745.1"/>
    <property type="molecule type" value="Genomic_DNA"/>
</dbReference>
<feature type="transmembrane region" description="Helical" evidence="5">
    <location>
        <begin position="99"/>
        <end position="120"/>
    </location>
</feature>
<dbReference type="InterPro" id="IPR001958">
    <property type="entry name" value="Tet-R_TetA/multi-R_MdtG-like"/>
</dbReference>
<feature type="transmembrane region" description="Helical" evidence="5">
    <location>
        <begin position="274"/>
        <end position="292"/>
    </location>
</feature>
<reference evidence="7 8" key="1">
    <citation type="submission" date="2019-11" db="EMBL/GenBank/DDBJ databases">
        <title>Comparative genomics of hydrocarbon-degrading Desulfosarcina strains.</title>
        <authorList>
            <person name="Watanabe M."/>
            <person name="Kojima H."/>
            <person name="Fukui M."/>
        </authorList>
    </citation>
    <scope>NUCLEOTIDE SEQUENCE [LARGE SCALE GENOMIC DNA]</scope>
    <source>
        <strain evidence="7 8">PP31</strain>
    </source>
</reference>
<keyword evidence="8" id="KW-1185">Reference proteome</keyword>
<feature type="transmembrane region" description="Helical" evidence="5">
    <location>
        <begin position="335"/>
        <end position="360"/>
    </location>
</feature>
<dbReference type="Pfam" id="PF07690">
    <property type="entry name" value="MFS_1"/>
    <property type="match status" value="1"/>
</dbReference>
<dbReference type="PRINTS" id="PR01035">
    <property type="entry name" value="TCRTETA"/>
</dbReference>
<dbReference type="Proteomes" id="UP000427769">
    <property type="component" value="Chromosome"/>
</dbReference>
<dbReference type="GO" id="GO:0016020">
    <property type="term" value="C:membrane"/>
    <property type="evidence" value="ECO:0007669"/>
    <property type="project" value="UniProtKB-SubCell"/>
</dbReference>